<dbReference type="AlphaFoldDB" id="A0AAV3RXR1"/>
<sequence>MDGLTPSSSEEVVELMHKIQERSSVFEFLGCVIIALMTVTGSPQAYETDENVSSRGAIHPGRCYVYSGHGTNLAPESGNQVLSIRSNVAKNTGMSCITGQAIRR</sequence>
<reference evidence="1 2" key="1">
    <citation type="submission" date="2024-01" db="EMBL/GenBank/DDBJ databases">
        <title>The complete chloroplast genome sequence of Lithospermum erythrorhizon: insights into the phylogenetic relationship among Boraginaceae species and the maternal lineages of purple gromwells.</title>
        <authorList>
            <person name="Okada T."/>
            <person name="Watanabe K."/>
        </authorList>
    </citation>
    <scope>NUCLEOTIDE SEQUENCE [LARGE SCALE GENOMIC DNA]</scope>
</reference>
<organism evidence="1 2">
    <name type="scientific">Lithospermum erythrorhizon</name>
    <name type="common">Purple gromwell</name>
    <name type="synonym">Lithospermum officinale var. erythrorhizon</name>
    <dbReference type="NCBI Taxonomy" id="34254"/>
    <lineage>
        <taxon>Eukaryota</taxon>
        <taxon>Viridiplantae</taxon>
        <taxon>Streptophyta</taxon>
        <taxon>Embryophyta</taxon>
        <taxon>Tracheophyta</taxon>
        <taxon>Spermatophyta</taxon>
        <taxon>Magnoliopsida</taxon>
        <taxon>eudicotyledons</taxon>
        <taxon>Gunneridae</taxon>
        <taxon>Pentapetalae</taxon>
        <taxon>asterids</taxon>
        <taxon>lamiids</taxon>
        <taxon>Boraginales</taxon>
        <taxon>Boraginaceae</taxon>
        <taxon>Boraginoideae</taxon>
        <taxon>Lithospermeae</taxon>
        <taxon>Lithospermum</taxon>
    </lineage>
</organism>
<proteinExistence type="predicted"/>
<comment type="caution">
    <text evidence="1">The sequence shown here is derived from an EMBL/GenBank/DDBJ whole genome shotgun (WGS) entry which is preliminary data.</text>
</comment>
<accession>A0AAV3RXR1</accession>
<protein>
    <submittedName>
        <fullName evidence="1">Uncharacterized protein</fullName>
    </submittedName>
</protein>
<evidence type="ECO:0000313" key="2">
    <source>
        <dbReference type="Proteomes" id="UP001454036"/>
    </source>
</evidence>
<dbReference type="EMBL" id="BAABME010012545">
    <property type="protein sequence ID" value="GAA0185239.1"/>
    <property type="molecule type" value="Genomic_DNA"/>
</dbReference>
<dbReference type="Proteomes" id="UP001454036">
    <property type="component" value="Unassembled WGS sequence"/>
</dbReference>
<gene>
    <name evidence="1" type="ORF">LIER_32527</name>
</gene>
<keyword evidence="2" id="KW-1185">Reference proteome</keyword>
<evidence type="ECO:0000313" key="1">
    <source>
        <dbReference type="EMBL" id="GAA0185239.1"/>
    </source>
</evidence>
<name>A0AAV3RXR1_LITER</name>